<name>A0AAD7AAU8_9AGAR</name>
<reference evidence="1" key="1">
    <citation type="submission" date="2023-03" db="EMBL/GenBank/DDBJ databases">
        <title>Massive genome expansion in bonnet fungi (Mycena s.s.) driven by repeated elements and novel gene families across ecological guilds.</title>
        <authorList>
            <consortium name="Lawrence Berkeley National Laboratory"/>
            <person name="Harder C.B."/>
            <person name="Miyauchi S."/>
            <person name="Viragh M."/>
            <person name="Kuo A."/>
            <person name="Thoen E."/>
            <person name="Andreopoulos B."/>
            <person name="Lu D."/>
            <person name="Skrede I."/>
            <person name="Drula E."/>
            <person name="Henrissat B."/>
            <person name="Morin E."/>
            <person name="Kohler A."/>
            <person name="Barry K."/>
            <person name="LaButti K."/>
            <person name="Morin E."/>
            <person name="Salamov A."/>
            <person name="Lipzen A."/>
            <person name="Mereny Z."/>
            <person name="Hegedus B."/>
            <person name="Baldrian P."/>
            <person name="Stursova M."/>
            <person name="Weitz H."/>
            <person name="Taylor A."/>
            <person name="Grigoriev I.V."/>
            <person name="Nagy L.G."/>
            <person name="Martin F."/>
            <person name="Kauserud H."/>
        </authorList>
    </citation>
    <scope>NUCLEOTIDE SEQUENCE</scope>
    <source>
        <strain evidence="1">CBHHK002</strain>
    </source>
</reference>
<proteinExistence type="predicted"/>
<evidence type="ECO:0000313" key="1">
    <source>
        <dbReference type="EMBL" id="KAJ7353572.1"/>
    </source>
</evidence>
<dbReference type="Proteomes" id="UP001218218">
    <property type="component" value="Unassembled WGS sequence"/>
</dbReference>
<protein>
    <submittedName>
        <fullName evidence="1">Uncharacterized protein</fullName>
    </submittedName>
</protein>
<gene>
    <name evidence="1" type="ORF">DFH08DRAFT_67353</name>
</gene>
<evidence type="ECO:0000313" key="2">
    <source>
        <dbReference type="Proteomes" id="UP001218218"/>
    </source>
</evidence>
<dbReference type="EMBL" id="JARIHO010000011">
    <property type="protein sequence ID" value="KAJ7353572.1"/>
    <property type="molecule type" value="Genomic_DNA"/>
</dbReference>
<comment type="caution">
    <text evidence="1">The sequence shown here is derived from an EMBL/GenBank/DDBJ whole genome shotgun (WGS) entry which is preliminary data.</text>
</comment>
<keyword evidence="2" id="KW-1185">Reference proteome</keyword>
<accession>A0AAD7AAU8</accession>
<sequence length="98" mass="11169">MHRALKIVEVVEMICGQLDAQLDNPLSSRWYQQASRSSLARLARTSTTFLDPALNVLWRHQGTLVHLLRCMPSDVWDIDIPQTRDDEDDVIPITSPSL</sequence>
<dbReference type="AlphaFoldDB" id="A0AAD7AAU8"/>
<organism evidence="1 2">
    <name type="scientific">Mycena albidolilacea</name>
    <dbReference type="NCBI Taxonomy" id="1033008"/>
    <lineage>
        <taxon>Eukaryota</taxon>
        <taxon>Fungi</taxon>
        <taxon>Dikarya</taxon>
        <taxon>Basidiomycota</taxon>
        <taxon>Agaricomycotina</taxon>
        <taxon>Agaricomycetes</taxon>
        <taxon>Agaricomycetidae</taxon>
        <taxon>Agaricales</taxon>
        <taxon>Marasmiineae</taxon>
        <taxon>Mycenaceae</taxon>
        <taxon>Mycena</taxon>
    </lineage>
</organism>